<sequence length="168" mass="19809">MLLEPVGQVVFMELSKRMRDLKWTVDDQNFHKEETITEADYVLPKQLTERMENPELTKKVATLKYEGTIDQFKNNDTEGITLTFYTKRLKALELDRVIGEMEEFQTKNNANEIQFFINKPFADDDVQFWLNQLFTKLGNKMEEIYGEQIKEIPIVLLPTKLQQLPVTE</sequence>
<dbReference type="RefSeq" id="WP_041061495.1">
    <property type="nucleotide sequence ID" value="NZ_JXRR01000022.1"/>
</dbReference>
<dbReference type="Proteomes" id="UP000031972">
    <property type="component" value="Unassembled WGS sequence"/>
</dbReference>
<accession>A0A0C2QYQ4</accession>
<comment type="caution">
    <text evidence="1">The sequence shown here is derived from an EMBL/GenBank/DDBJ whole genome shotgun (WGS) entry which is preliminary data.</text>
</comment>
<dbReference type="OrthoDB" id="2451421at2"/>
<keyword evidence="2" id="KW-1185">Reference proteome</keyword>
<dbReference type="EMBL" id="JXRR01000022">
    <property type="protein sequence ID" value="KIL43170.1"/>
    <property type="molecule type" value="Genomic_DNA"/>
</dbReference>
<evidence type="ECO:0000313" key="2">
    <source>
        <dbReference type="Proteomes" id="UP000031972"/>
    </source>
</evidence>
<reference evidence="1 2" key="1">
    <citation type="submission" date="2015-01" db="EMBL/GenBank/DDBJ databases">
        <title>Jeotgalibacillus campisalis genome sequencing.</title>
        <authorList>
            <person name="Goh K.M."/>
            <person name="Chan K.-G."/>
            <person name="Yaakop A.S."/>
            <person name="Ee R."/>
            <person name="Gan H.M."/>
            <person name="Chan C.S."/>
        </authorList>
    </citation>
    <scope>NUCLEOTIDE SEQUENCE [LARGE SCALE GENOMIC DNA]</scope>
    <source>
        <strain evidence="1 2">SF-57</strain>
    </source>
</reference>
<organism evidence="1 2">
    <name type="scientific">Jeotgalibacillus campisalis</name>
    <dbReference type="NCBI Taxonomy" id="220754"/>
    <lineage>
        <taxon>Bacteria</taxon>
        <taxon>Bacillati</taxon>
        <taxon>Bacillota</taxon>
        <taxon>Bacilli</taxon>
        <taxon>Bacillales</taxon>
        <taxon>Caryophanaceae</taxon>
        <taxon>Jeotgalibacillus</taxon>
    </lineage>
</organism>
<protein>
    <submittedName>
        <fullName evidence="1">Uncharacterized protein</fullName>
    </submittedName>
</protein>
<dbReference type="AlphaFoldDB" id="A0A0C2QYQ4"/>
<gene>
    <name evidence="1" type="ORF">KR50_35730</name>
</gene>
<name>A0A0C2QYQ4_9BACL</name>
<proteinExistence type="predicted"/>
<evidence type="ECO:0000313" key="1">
    <source>
        <dbReference type="EMBL" id="KIL43170.1"/>
    </source>
</evidence>
<dbReference type="PATRIC" id="fig|220754.4.peg.3585"/>